<protein>
    <recommendedName>
        <fullName evidence="1">HTH cro/C1-type domain-containing protein</fullName>
    </recommendedName>
</protein>
<dbReference type="InterPro" id="IPR001387">
    <property type="entry name" value="Cro/C1-type_HTH"/>
</dbReference>
<dbReference type="PROSITE" id="PS50943">
    <property type="entry name" value="HTH_CROC1"/>
    <property type="match status" value="1"/>
</dbReference>
<evidence type="ECO:0000259" key="1">
    <source>
        <dbReference type="PROSITE" id="PS50943"/>
    </source>
</evidence>
<proteinExistence type="predicted"/>
<accession>A0A2G3EAQ1</accession>
<evidence type="ECO:0000313" key="2">
    <source>
        <dbReference type="EMBL" id="PHU40372.1"/>
    </source>
</evidence>
<name>A0A2G3EAQ1_9FIRM</name>
<dbReference type="GO" id="GO:0003677">
    <property type="term" value="F:DNA binding"/>
    <property type="evidence" value="ECO:0007669"/>
    <property type="project" value="InterPro"/>
</dbReference>
<dbReference type="SUPFAM" id="SSF47413">
    <property type="entry name" value="lambda repressor-like DNA-binding domains"/>
    <property type="match status" value="1"/>
</dbReference>
<dbReference type="InterPro" id="IPR010982">
    <property type="entry name" value="Lambda_DNA-bd_dom_sf"/>
</dbReference>
<gene>
    <name evidence="2" type="ORF">CSX00_06280</name>
</gene>
<dbReference type="Pfam" id="PF01381">
    <property type="entry name" value="HTH_3"/>
    <property type="match status" value="1"/>
</dbReference>
<dbReference type="SMART" id="SM00530">
    <property type="entry name" value="HTH_XRE"/>
    <property type="match status" value="1"/>
</dbReference>
<sequence>MEIRGVKMGNFIENVRFYLKERGIKQNYVELMTGWEKSRISRIVNGETDIKYDDMEQLARALGKDVIFFLGNKEDMRAKNTPNGAISFFAGHLSSDDKKTADKLIEMFRFYDALTIKNF</sequence>
<comment type="caution">
    <text evidence="2">The sequence shown here is derived from an EMBL/GenBank/DDBJ whole genome shotgun (WGS) entry which is preliminary data.</text>
</comment>
<feature type="domain" description="HTH cro/C1-type" evidence="1">
    <location>
        <begin position="15"/>
        <end position="69"/>
    </location>
</feature>
<dbReference type="CDD" id="cd00093">
    <property type="entry name" value="HTH_XRE"/>
    <property type="match status" value="1"/>
</dbReference>
<evidence type="ECO:0000313" key="3">
    <source>
        <dbReference type="Proteomes" id="UP000224317"/>
    </source>
</evidence>
<dbReference type="Gene3D" id="1.10.260.40">
    <property type="entry name" value="lambda repressor-like DNA-binding domains"/>
    <property type="match status" value="1"/>
</dbReference>
<dbReference type="AlphaFoldDB" id="A0A2G3EAQ1"/>
<dbReference type="Proteomes" id="UP000224317">
    <property type="component" value="Unassembled WGS sequence"/>
</dbReference>
<organism evidence="2 3">
    <name type="scientific">Pseudobutyrivibrio ruminis</name>
    <dbReference type="NCBI Taxonomy" id="46206"/>
    <lineage>
        <taxon>Bacteria</taxon>
        <taxon>Bacillati</taxon>
        <taxon>Bacillota</taxon>
        <taxon>Clostridia</taxon>
        <taxon>Lachnospirales</taxon>
        <taxon>Lachnospiraceae</taxon>
        <taxon>Pseudobutyrivibrio</taxon>
    </lineage>
</organism>
<reference evidence="2" key="1">
    <citation type="submission" date="2017-10" db="EMBL/GenBank/DDBJ databases">
        <title>Resolving the taxonomy of Roseburia spp., Eubacterium rectale and Agathobacter spp. through phylogenomic analysis.</title>
        <authorList>
            <person name="Sheridan P.O."/>
            <person name="Walker A.W."/>
            <person name="Duncan S.H."/>
            <person name="Scott K.P."/>
            <person name="Toole P.W.O."/>
            <person name="Luis P."/>
            <person name="Flint H.J."/>
        </authorList>
    </citation>
    <scope>NUCLEOTIDE SEQUENCE [LARGE SCALE GENOMIC DNA]</scope>
    <source>
        <strain evidence="2">JK10</strain>
    </source>
</reference>
<dbReference type="EMBL" id="PDYH01000020">
    <property type="protein sequence ID" value="PHU40372.1"/>
    <property type="molecule type" value="Genomic_DNA"/>
</dbReference>
<keyword evidence="3" id="KW-1185">Reference proteome</keyword>